<dbReference type="RefSeq" id="WP_316018518.1">
    <property type="nucleotide sequence ID" value="NZ_JAWDID010000015.1"/>
</dbReference>
<reference evidence="2 3" key="1">
    <citation type="submission" date="2023-09" db="EMBL/GenBank/DDBJ databases">
        <title>Whole genome shotgun sequencing (WGS) of Bosea sp. ZW T0_25, isolated from stored onions (Allium cepa).</title>
        <authorList>
            <person name="Stoll D.A."/>
            <person name="Huch M."/>
        </authorList>
    </citation>
    <scope>NUCLEOTIDE SEQUENCE [LARGE SCALE GENOMIC DNA]</scope>
    <source>
        <strain evidence="2 3">ZW T0_25</strain>
    </source>
</reference>
<comment type="caution">
    <text evidence="2">The sequence shown here is derived from an EMBL/GenBank/DDBJ whole genome shotgun (WGS) entry which is preliminary data.</text>
</comment>
<accession>A0ABU3S7B9</accession>
<name>A0ABU3S7B9_9HYPH</name>
<dbReference type="EMBL" id="JAWDID010000015">
    <property type="protein sequence ID" value="MDU0340664.1"/>
    <property type="molecule type" value="Genomic_DNA"/>
</dbReference>
<evidence type="ECO:0000313" key="2">
    <source>
        <dbReference type="EMBL" id="MDU0340664.1"/>
    </source>
</evidence>
<protein>
    <submittedName>
        <fullName evidence="2">Uncharacterized protein</fullName>
    </submittedName>
</protein>
<organism evidence="2 3">
    <name type="scientific">Bosea rubneri</name>
    <dbReference type="NCBI Taxonomy" id="3075434"/>
    <lineage>
        <taxon>Bacteria</taxon>
        <taxon>Pseudomonadati</taxon>
        <taxon>Pseudomonadota</taxon>
        <taxon>Alphaproteobacteria</taxon>
        <taxon>Hyphomicrobiales</taxon>
        <taxon>Boseaceae</taxon>
        <taxon>Bosea</taxon>
    </lineage>
</organism>
<evidence type="ECO:0000256" key="1">
    <source>
        <dbReference type="SAM" id="MobiDB-lite"/>
    </source>
</evidence>
<proteinExistence type="predicted"/>
<feature type="region of interest" description="Disordered" evidence="1">
    <location>
        <begin position="1"/>
        <end position="20"/>
    </location>
</feature>
<keyword evidence="3" id="KW-1185">Reference proteome</keyword>
<gene>
    <name evidence="2" type="ORF">RKE40_12255</name>
</gene>
<sequence length="76" mass="8296">MAGEIWDGVRERRRTERRKPPTALVPAVFLVQLAASHAGIGPFARRDRETPAAATSLYREAAGSSLRTPRIAARLA</sequence>
<dbReference type="Proteomes" id="UP001254257">
    <property type="component" value="Unassembled WGS sequence"/>
</dbReference>
<evidence type="ECO:0000313" key="3">
    <source>
        <dbReference type="Proteomes" id="UP001254257"/>
    </source>
</evidence>